<accession>A0A2R6CB83</accession>
<dbReference type="AlphaFoldDB" id="A0A2R6CB83"/>
<sequence length="154" mass="18071">MPHSPTDGGSLRTRSLLSAPWIKLGVLQKTLSRRKLLSRNWLKAKRKFAKEHEHVADFRRDLFFKLGILLTQDYDALISEDLDVEGLVQRGETGTRRRRLYDSTFSELRRCLEWLFLRRGRAVLAFPANNTSHECFQYGKINQNLTMEDRAFRC</sequence>
<dbReference type="EMBL" id="NEXF01000128">
    <property type="protein sequence ID" value="PSO08162.1"/>
    <property type="molecule type" value="Genomic_DNA"/>
</dbReference>
<evidence type="ECO:0000259" key="1">
    <source>
        <dbReference type="Pfam" id="PF01385"/>
    </source>
</evidence>
<dbReference type="Proteomes" id="UP000242015">
    <property type="component" value="Unassembled WGS sequence"/>
</dbReference>
<reference evidence="2 3" key="1">
    <citation type="submission" date="2017-04" db="EMBL/GenBank/DDBJ databases">
        <title>Novel microbial lineages endemic to geothermal iron-oxide mats fill important gaps in the evolutionary history of Archaea.</title>
        <authorList>
            <person name="Jay Z.J."/>
            <person name="Beam J.P."/>
            <person name="Dlakic M."/>
            <person name="Rusch D.B."/>
            <person name="Kozubal M.A."/>
            <person name="Inskeep W.P."/>
        </authorList>
    </citation>
    <scope>NUCLEOTIDE SEQUENCE [LARGE SCALE GENOMIC DNA]</scope>
    <source>
        <strain evidence="2">BE_D</strain>
    </source>
</reference>
<dbReference type="InterPro" id="IPR001959">
    <property type="entry name" value="Transposase"/>
</dbReference>
<feature type="domain" description="Probable transposase IS891/IS1136/IS1341" evidence="1">
    <location>
        <begin position="26"/>
        <end position="89"/>
    </location>
</feature>
<protein>
    <recommendedName>
        <fullName evidence="1">Probable transposase IS891/IS1136/IS1341 domain-containing protein</fullName>
    </recommendedName>
</protein>
<evidence type="ECO:0000313" key="3">
    <source>
        <dbReference type="Proteomes" id="UP000242015"/>
    </source>
</evidence>
<gene>
    <name evidence="2" type="ORF">B9Q04_07020</name>
</gene>
<comment type="caution">
    <text evidence="2">The sequence shown here is derived from an EMBL/GenBank/DDBJ whole genome shotgun (WGS) entry which is preliminary data.</text>
</comment>
<dbReference type="Pfam" id="PF01385">
    <property type="entry name" value="OrfB_IS605"/>
    <property type="match status" value="1"/>
</dbReference>
<name>A0A2R6CB83_9ARCH</name>
<proteinExistence type="predicted"/>
<evidence type="ECO:0000313" key="2">
    <source>
        <dbReference type="EMBL" id="PSO08162.1"/>
    </source>
</evidence>
<organism evidence="2 3">
    <name type="scientific">Candidatus Marsarchaeota G2 archaeon BE_D</name>
    <dbReference type="NCBI Taxonomy" id="1978158"/>
    <lineage>
        <taxon>Archaea</taxon>
        <taxon>Candidatus Marsarchaeota</taxon>
        <taxon>Candidatus Marsarchaeota group 2</taxon>
    </lineage>
</organism>